<dbReference type="Gene3D" id="1.25.40.10">
    <property type="entry name" value="Tetratricopeptide repeat domain"/>
    <property type="match status" value="1"/>
</dbReference>
<dbReference type="STRING" id="1121959.SAMN02746009_04012"/>
<dbReference type="PANTHER" id="PTHR16056:SF16">
    <property type="entry name" value="REGULATOR OF MICROTUBULE DYNAMICS PROTEIN 1"/>
    <property type="match status" value="1"/>
</dbReference>
<dbReference type="PROSITE" id="PS50005">
    <property type="entry name" value="TPR"/>
    <property type="match status" value="1"/>
</dbReference>
<feature type="signal peptide" evidence="10">
    <location>
        <begin position="1"/>
        <end position="25"/>
    </location>
</feature>
<protein>
    <recommendedName>
        <fullName evidence="7">Regulator of microtubule dynamics protein 1</fullName>
    </recommendedName>
    <alternativeName>
        <fullName evidence="8">Protein FAM82B</fullName>
    </alternativeName>
</protein>
<organism evidence="11 12">
    <name type="scientific">Hymenobacter psychrotolerans DSM 18569</name>
    <dbReference type="NCBI Taxonomy" id="1121959"/>
    <lineage>
        <taxon>Bacteria</taxon>
        <taxon>Pseudomonadati</taxon>
        <taxon>Bacteroidota</taxon>
        <taxon>Cytophagia</taxon>
        <taxon>Cytophagales</taxon>
        <taxon>Hymenobacteraceae</taxon>
        <taxon>Hymenobacter</taxon>
    </lineage>
</organism>
<keyword evidence="6" id="KW-0206">Cytoskeleton</keyword>
<dbReference type="SUPFAM" id="SSF48452">
    <property type="entry name" value="TPR-like"/>
    <property type="match status" value="1"/>
</dbReference>
<dbReference type="InterPro" id="IPR011990">
    <property type="entry name" value="TPR-like_helical_dom_sf"/>
</dbReference>
<evidence type="ECO:0000256" key="1">
    <source>
        <dbReference type="ARBA" id="ARBA00004245"/>
    </source>
</evidence>
<dbReference type="GO" id="GO:0005876">
    <property type="term" value="C:spindle microtubule"/>
    <property type="evidence" value="ECO:0007669"/>
    <property type="project" value="TreeGrafter"/>
</dbReference>
<dbReference type="PANTHER" id="PTHR16056">
    <property type="entry name" value="REGULATOR OF MICROTUBULE DYNAMICS PROTEIN"/>
    <property type="match status" value="1"/>
</dbReference>
<dbReference type="InterPro" id="IPR049039">
    <property type="entry name" value="RMD1-3_a_helical_rpt"/>
</dbReference>
<proteinExistence type="predicted"/>
<feature type="repeat" description="TPR" evidence="9">
    <location>
        <begin position="226"/>
        <end position="259"/>
    </location>
</feature>
<dbReference type="AlphaFoldDB" id="A0A1M7GCX8"/>
<name>A0A1M7GCX8_9BACT</name>
<evidence type="ECO:0000256" key="2">
    <source>
        <dbReference type="ARBA" id="ARBA00011375"/>
    </source>
</evidence>
<evidence type="ECO:0000313" key="12">
    <source>
        <dbReference type="Proteomes" id="UP000183947"/>
    </source>
</evidence>
<keyword evidence="5 9" id="KW-0802">TPR repeat</keyword>
<dbReference type="Proteomes" id="UP000183947">
    <property type="component" value="Unassembled WGS sequence"/>
</dbReference>
<gene>
    <name evidence="11" type="ORF">SAMN02746009_04012</name>
</gene>
<evidence type="ECO:0000256" key="8">
    <source>
        <dbReference type="ARBA" id="ARBA00041958"/>
    </source>
</evidence>
<evidence type="ECO:0000256" key="5">
    <source>
        <dbReference type="ARBA" id="ARBA00022803"/>
    </source>
</evidence>
<evidence type="ECO:0000256" key="4">
    <source>
        <dbReference type="ARBA" id="ARBA00022737"/>
    </source>
</evidence>
<evidence type="ECO:0000256" key="6">
    <source>
        <dbReference type="ARBA" id="ARBA00023212"/>
    </source>
</evidence>
<evidence type="ECO:0000256" key="9">
    <source>
        <dbReference type="PROSITE-ProRule" id="PRU00339"/>
    </source>
</evidence>
<dbReference type="GO" id="GO:0097431">
    <property type="term" value="C:mitotic spindle pole"/>
    <property type="evidence" value="ECO:0007669"/>
    <property type="project" value="TreeGrafter"/>
</dbReference>
<dbReference type="GO" id="GO:0008017">
    <property type="term" value="F:microtubule binding"/>
    <property type="evidence" value="ECO:0007669"/>
    <property type="project" value="TreeGrafter"/>
</dbReference>
<comment type="subcellular location">
    <subcellularLocation>
        <location evidence="1">Cytoplasm</location>
        <location evidence="1">Cytoskeleton</location>
    </subcellularLocation>
</comment>
<dbReference type="EMBL" id="FRAS01000036">
    <property type="protein sequence ID" value="SHM13958.1"/>
    <property type="molecule type" value="Genomic_DNA"/>
</dbReference>
<dbReference type="GO" id="GO:0005737">
    <property type="term" value="C:cytoplasm"/>
    <property type="evidence" value="ECO:0007669"/>
    <property type="project" value="TreeGrafter"/>
</dbReference>
<evidence type="ECO:0000256" key="10">
    <source>
        <dbReference type="SAM" id="SignalP"/>
    </source>
</evidence>
<keyword evidence="10" id="KW-0732">Signal</keyword>
<dbReference type="Pfam" id="PF21033">
    <property type="entry name" value="RMD1-3"/>
    <property type="match status" value="1"/>
</dbReference>
<feature type="chain" id="PRO_5009926114" description="Regulator of microtubule dynamics protein 1" evidence="10">
    <location>
        <begin position="26"/>
        <end position="292"/>
    </location>
</feature>
<evidence type="ECO:0000313" key="11">
    <source>
        <dbReference type="EMBL" id="SHM13958.1"/>
    </source>
</evidence>
<evidence type="ECO:0000256" key="7">
    <source>
        <dbReference type="ARBA" id="ARBA00039966"/>
    </source>
</evidence>
<keyword evidence="12" id="KW-1185">Reference proteome</keyword>
<comment type="subunit">
    <text evidence="2">Interacts with microtubules.</text>
</comment>
<accession>A0A1M7GCX8</accession>
<sequence length="292" mass="32745">MVVPVGRLLLLILLGACLLALPAEAQWRKPKAAPKKPAAVESATTAQVARLLQEGQELQDKYKESEALGKYEQALVQAPATYEALWRAAVLSVRIGARYTDETRKMAYFSAARLYASRALVVRPEGAEGNYAEALALANQATLLTARSRLLSYKEMKPYVFKAVAQRPGFAPAWQLLGRWHYRVHHYNILERVFSRIFLGGMPSGASTKAAIEALTRAHELEPARIEYAYDLARIYLNQGYQNQAVAVLQDAVELAPVTAEELEISRRCRKLLIQLNRRLVKQVHRHLRGID</sequence>
<dbReference type="InterPro" id="IPR019734">
    <property type="entry name" value="TPR_rpt"/>
</dbReference>
<evidence type="ECO:0000256" key="3">
    <source>
        <dbReference type="ARBA" id="ARBA00022490"/>
    </source>
</evidence>
<reference evidence="12" key="1">
    <citation type="submission" date="2016-11" db="EMBL/GenBank/DDBJ databases">
        <authorList>
            <person name="Varghese N."/>
            <person name="Submissions S."/>
        </authorList>
    </citation>
    <scope>NUCLEOTIDE SEQUENCE [LARGE SCALE GENOMIC DNA]</scope>
    <source>
        <strain evidence="12">DSM 18569</strain>
    </source>
</reference>
<keyword evidence="4" id="KW-0677">Repeat</keyword>
<keyword evidence="3" id="KW-0963">Cytoplasm</keyword>